<evidence type="ECO:0000256" key="4">
    <source>
        <dbReference type="PROSITE-ProRule" id="PRU00504"/>
    </source>
</evidence>
<accession>A0A819HGT7</accession>
<gene>
    <name evidence="6" type="ORF">OKA104_LOCUS24142</name>
</gene>
<dbReference type="SUPFAM" id="SSF101898">
    <property type="entry name" value="NHL repeat"/>
    <property type="match status" value="1"/>
</dbReference>
<feature type="repeat" description="NHL" evidence="4">
    <location>
        <begin position="836"/>
        <end position="867"/>
    </location>
</feature>
<sequence>MANNKTHCFKCNKDKITYPCEGCSKEFCLTHLTEHQQNLNEELNYIINDYDQFKQRINEQKQNPQNDSLIKQINQWERHSIEKIQQRAQDCRNIVTEYSPTFINEIEMKFKDLKKQIKQIQKENEFNEINLNYLTNQLIEITEELYNPSKISIQQNSQPFINDISVINQIPIILSKKPKFNKWKQNAITVAAGNGQGQKLNQFNCPDGIFIDKNKNIFIADSWNDRVVEWKHNVKEGQITVGGNGKGNRMDQLSHPTDVIVDQQNHSIIIADQGNRRVIQWFNRNQQILIDNIDCYGLAMDKHGFVYVSDYKKDEVRRWKMGEYNNEGIIVAGGNGQGNQLNQLHSPGFIFMDDAQSVYISYVNNHRVMKWRKDAKEGTTVAGGNSQGKNLNQLFSPQGVIVDDLGQIYVADAMNDRIMRWFEGDTEGEIVVGENGQGKESNQLNGPRGLSFDDENNLYVADYWNYRIEKFEFITFIVQVKPQICGKTPQYGECSTNSACGYFHVIGANNDTGICGFRWLACSHLVLCNSSDYSCSQPNTTCVQHPQCNNHPVCYPLTMTDQSICPPMKNKINLKWKQHAITVAGGNGQGQKLNQLSLPWGIFIDEKKNIFIADSTNHRIVEWKYNAKEGQVIAGGNGLGNQMDQLYQPTDMIVDQQNHSIIIADLGNRRVIRWMNQTQQILIDNIDCHNLVIDKHGFLYVSDHKKDEVRRWKMGEYNNEGIIVAGGNGQGNQLNQLSTPGFIFVDEEQSVYVSDRDNHRVMKWIKDARTGRIVAGGNGNGKNLNQLSSPFGVIVDDFGQIHVADFNNDRVMRWCEGKEEGEIIVGGNGEGEQSNQLNGPSGFSFDDEGNLYVADHHNLRIQKFEVIL</sequence>
<evidence type="ECO:0000256" key="2">
    <source>
        <dbReference type="ARBA" id="ARBA00022737"/>
    </source>
</evidence>
<dbReference type="PROSITE" id="PS51125">
    <property type="entry name" value="NHL"/>
    <property type="match status" value="2"/>
</dbReference>
<dbReference type="InterPro" id="IPR011042">
    <property type="entry name" value="6-blade_b-propeller_TolB-like"/>
</dbReference>
<dbReference type="Pfam" id="PF01436">
    <property type="entry name" value="NHL"/>
    <property type="match status" value="2"/>
</dbReference>
<evidence type="ECO:0000256" key="1">
    <source>
        <dbReference type="ARBA" id="ARBA00022729"/>
    </source>
</evidence>
<dbReference type="SUPFAM" id="SSF63829">
    <property type="entry name" value="Calcium-dependent phosphotriesterase"/>
    <property type="match status" value="2"/>
</dbReference>
<proteinExistence type="predicted"/>
<evidence type="ECO:0000313" key="6">
    <source>
        <dbReference type="EMBL" id="CAF3900180.1"/>
    </source>
</evidence>
<comment type="caution">
    <text evidence="6">The sequence shown here is derived from an EMBL/GenBank/DDBJ whole genome shotgun (WGS) entry which is preliminary data.</text>
</comment>
<dbReference type="PANTHER" id="PTHR10680:SF28">
    <property type="entry name" value="SMP-30_GLUCONOLACTONASE_LRE-LIKE REGION DOMAIN-CONTAINING PROTEIN"/>
    <property type="match status" value="1"/>
</dbReference>
<feature type="coiled-coil region" evidence="5">
    <location>
        <begin position="103"/>
        <end position="130"/>
    </location>
</feature>
<dbReference type="Gene3D" id="2.120.10.30">
    <property type="entry name" value="TolB, C-terminal domain"/>
    <property type="match status" value="4"/>
</dbReference>
<dbReference type="GO" id="GO:0005576">
    <property type="term" value="C:extracellular region"/>
    <property type="evidence" value="ECO:0007669"/>
    <property type="project" value="TreeGrafter"/>
</dbReference>
<organism evidence="6 7">
    <name type="scientific">Adineta steineri</name>
    <dbReference type="NCBI Taxonomy" id="433720"/>
    <lineage>
        <taxon>Eukaryota</taxon>
        <taxon>Metazoa</taxon>
        <taxon>Spiralia</taxon>
        <taxon>Gnathifera</taxon>
        <taxon>Rotifera</taxon>
        <taxon>Eurotatoria</taxon>
        <taxon>Bdelloidea</taxon>
        <taxon>Adinetida</taxon>
        <taxon>Adinetidae</taxon>
        <taxon>Adineta</taxon>
    </lineage>
</organism>
<reference evidence="6" key="1">
    <citation type="submission" date="2021-02" db="EMBL/GenBank/DDBJ databases">
        <authorList>
            <person name="Nowell W R."/>
        </authorList>
    </citation>
    <scope>NUCLEOTIDE SEQUENCE</scope>
</reference>
<evidence type="ECO:0000256" key="3">
    <source>
        <dbReference type="ARBA" id="ARBA00023180"/>
    </source>
</evidence>
<dbReference type="CDD" id="cd05819">
    <property type="entry name" value="NHL"/>
    <property type="match status" value="2"/>
</dbReference>
<dbReference type="PANTHER" id="PTHR10680">
    <property type="entry name" value="PEPTIDYL-GLYCINE ALPHA-AMIDATING MONOOXYGENASE"/>
    <property type="match status" value="1"/>
</dbReference>
<dbReference type="EMBL" id="CAJOAY010001902">
    <property type="protein sequence ID" value="CAF3900180.1"/>
    <property type="molecule type" value="Genomic_DNA"/>
</dbReference>
<keyword evidence="1" id="KW-0732">Signal</keyword>
<dbReference type="AlphaFoldDB" id="A0A819HGT7"/>
<name>A0A819HGT7_9BILA</name>
<keyword evidence="3" id="KW-0325">Glycoprotein</keyword>
<dbReference type="Proteomes" id="UP000663881">
    <property type="component" value="Unassembled WGS sequence"/>
</dbReference>
<evidence type="ECO:0000313" key="7">
    <source>
        <dbReference type="Proteomes" id="UP000663881"/>
    </source>
</evidence>
<keyword evidence="5" id="KW-0175">Coiled coil</keyword>
<protein>
    <submittedName>
        <fullName evidence="6">Uncharacterized protein</fullName>
    </submittedName>
</protein>
<feature type="repeat" description="NHL" evidence="4">
    <location>
        <begin position="438"/>
        <end position="474"/>
    </location>
</feature>
<dbReference type="InterPro" id="IPR001258">
    <property type="entry name" value="NHL_repeat"/>
</dbReference>
<keyword evidence="2" id="KW-0677">Repeat</keyword>
<evidence type="ECO:0000256" key="5">
    <source>
        <dbReference type="SAM" id="Coils"/>
    </source>
</evidence>